<reference evidence="3" key="1">
    <citation type="submission" date="2023-12" db="EMBL/GenBank/DDBJ databases">
        <title>Fervidustalea candida gen. nov., sp. nov., a novel member of the family Paenibacillaceae isolated from a geothermal area.</title>
        <authorList>
            <person name="Li W.-J."/>
            <person name="Jiao J.-Y."/>
            <person name="Chen Y."/>
        </authorList>
    </citation>
    <scope>NUCLEOTIDE SEQUENCE</scope>
    <source>
        <strain evidence="3">SYSU GA230002</strain>
    </source>
</reference>
<accession>A0ABU5ZH24</accession>
<evidence type="ECO:0000313" key="4">
    <source>
        <dbReference type="Proteomes" id="UP001310386"/>
    </source>
</evidence>
<keyword evidence="2" id="KW-0472">Membrane</keyword>
<keyword evidence="1" id="KW-0175">Coiled coil</keyword>
<sequence length="301" mass="33053">MANVEAEKTSYSSFERFLYIFLIPFIFLVILTGVLLSFFGYDVMNSALKAANSIPILNKVIPDPKPTSANTSENSALAGTDKMTKEEVVKLKNAFTDKEAELKKLTDSSRQKDQTIKELQAKIDQLQQDLQTKKQSAEEYDQQIKSLANIYAKMNPSKAAPILENLTLPELVLVLGQMNEQDRVNVMEKMDPKIAADASIQLKDIVPVKDREIAALQARLDLSKTAGGQTAKIDVQQLAQTFAGMTPKNAAVVLLEMLPVNETKVLSILGSLDTPTRSKILGAISDISRTDAAKIVLKLGQ</sequence>
<evidence type="ECO:0000256" key="1">
    <source>
        <dbReference type="SAM" id="Coils"/>
    </source>
</evidence>
<evidence type="ECO:0000313" key="3">
    <source>
        <dbReference type="EMBL" id="MEB3101162.1"/>
    </source>
</evidence>
<gene>
    <name evidence="3" type="ORF">VF724_05740</name>
</gene>
<feature type="transmembrane region" description="Helical" evidence="2">
    <location>
        <begin position="17"/>
        <end position="39"/>
    </location>
</feature>
<keyword evidence="2" id="KW-1133">Transmembrane helix</keyword>
<evidence type="ECO:0000256" key="2">
    <source>
        <dbReference type="SAM" id="Phobius"/>
    </source>
</evidence>
<protein>
    <recommendedName>
        <fullName evidence="5">Magnesium transporter MgtE intracellular domain-containing protein</fullName>
    </recommendedName>
</protein>
<dbReference type="SUPFAM" id="SSF158791">
    <property type="entry name" value="MgtE N-terminal domain-like"/>
    <property type="match status" value="1"/>
</dbReference>
<evidence type="ECO:0008006" key="5">
    <source>
        <dbReference type="Google" id="ProtNLM"/>
    </source>
</evidence>
<proteinExistence type="predicted"/>
<name>A0ABU5ZH24_9BACL</name>
<dbReference type="Proteomes" id="UP001310386">
    <property type="component" value="Unassembled WGS sequence"/>
</dbReference>
<dbReference type="RefSeq" id="WP_371753279.1">
    <property type="nucleotide sequence ID" value="NZ_JAYJLD010000006.1"/>
</dbReference>
<comment type="caution">
    <text evidence="3">The sequence shown here is derived from an EMBL/GenBank/DDBJ whole genome shotgun (WGS) entry which is preliminary data.</text>
</comment>
<dbReference type="EMBL" id="JAYJLD010000006">
    <property type="protein sequence ID" value="MEB3101162.1"/>
    <property type="molecule type" value="Genomic_DNA"/>
</dbReference>
<feature type="coiled-coil region" evidence="1">
    <location>
        <begin position="88"/>
        <end position="150"/>
    </location>
</feature>
<organism evidence="3 4">
    <name type="scientific">Ferviditalea candida</name>
    <dbReference type="NCBI Taxonomy" id="3108399"/>
    <lineage>
        <taxon>Bacteria</taxon>
        <taxon>Bacillati</taxon>
        <taxon>Bacillota</taxon>
        <taxon>Bacilli</taxon>
        <taxon>Bacillales</taxon>
        <taxon>Paenibacillaceae</taxon>
        <taxon>Ferviditalea</taxon>
    </lineage>
</organism>
<keyword evidence="4" id="KW-1185">Reference proteome</keyword>
<keyword evidence="2" id="KW-0812">Transmembrane</keyword>